<protein>
    <submittedName>
        <fullName evidence="1">Uncharacterized protein</fullName>
    </submittedName>
</protein>
<dbReference type="RefSeq" id="WP_085284513.1">
    <property type="nucleotide sequence ID" value="NZ_FOBI01000004.1"/>
</dbReference>
<evidence type="ECO:0000313" key="2">
    <source>
        <dbReference type="Proteomes" id="UP000199297"/>
    </source>
</evidence>
<dbReference type="EMBL" id="FOBI01000004">
    <property type="protein sequence ID" value="SEK92507.1"/>
    <property type="molecule type" value="Genomic_DNA"/>
</dbReference>
<organism evidence="1 2">
    <name type="scientific">Colwellia chukchiensis</name>
    <dbReference type="NCBI Taxonomy" id="641665"/>
    <lineage>
        <taxon>Bacteria</taxon>
        <taxon>Pseudomonadati</taxon>
        <taxon>Pseudomonadota</taxon>
        <taxon>Gammaproteobacteria</taxon>
        <taxon>Alteromonadales</taxon>
        <taxon>Colwelliaceae</taxon>
        <taxon>Colwellia</taxon>
    </lineage>
</organism>
<reference evidence="2" key="1">
    <citation type="submission" date="2016-10" db="EMBL/GenBank/DDBJ databases">
        <authorList>
            <person name="Varghese N."/>
            <person name="Submissions S."/>
        </authorList>
    </citation>
    <scope>NUCLEOTIDE SEQUENCE [LARGE SCALE GENOMIC DNA]</scope>
    <source>
        <strain evidence="2">CGMCC 1.9127</strain>
    </source>
</reference>
<keyword evidence="2" id="KW-1185">Reference proteome</keyword>
<evidence type="ECO:0000313" key="1">
    <source>
        <dbReference type="EMBL" id="SEK92507.1"/>
    </source>
</evidence>
<dbReference type="Proteomes" id="UP000199297">
    <property type="component" value="Unassembled WGS sequence"/>
</dbReference>
<accession>A0A1H7L2L3</accession>
<gene>
    <name evidence="1" type="ORF">SAMN05216262_1048</name>
</gene>
<sequence>MDRFLTTYAERSSLDKFINAFKSVAWLSYVINKRNGSTVYSFTQAQGATDPKIQQALNSANEIRFLYRKQSGERLRVNSKIEMYETLVPGSANILEHPLFCFLNNHYPEYWLYNPQSVEAQASKFPHQQSKLLLRLNARLSQKLISPLKHSIIEQLAEGNEIDGLAALLFLYLLCQRQYVRPSFFWKLEKLMFRIVIKMFCFNFDAKWAFQLIRAIRLKLDDIDDMASNIKMEIKSSKHKCRFRHIFFHRVTKTGYLSDLIKRSKNIYNA</sequence>
<dbReference type="AlphaFoldDB" id="A0A1H7L2L3"/>
<name>A0A1H7L2L3_9GAMM</name>
<proteinExistence type="predicted"/>